<dbReference type="PANTHER" id="PTHR45700:SF8">
    <property type="entry name" value="HECT-TYPE E3 UBIQUITIN TRANSFERASE"/>
    <property type="match status" value="1"/>
</dbReference>
<proteinExistence type="predicted"/>
<dbReference type="SMART" id="SM00119">
    <property type="entry name" value="HECTc"/>
    <property type="match status" value="1"/>
</dbReference>
<dbReference type="AlphaFoldDB" id="A0A3P7NIP8"/>
<feature type="domain" description="HECT" evidence="7">
    <location>
        <begin position="1"/>
        <end position="172"/>
    </location>
</feature>
<evidence type="ECO:0000256" key="5">
    <source>
        <dbReference type="PROSITE-ProRule" id="PRU00104"/>
    </source>
</evidence>
<dbReference type="InterPro" id="IPR000569">
    <property type="entry name" value="HECT_dom"/>
</dbReference>
<gene>
    <name evidence="8" type="ORF">DILT_LOCUS17188</name>
</gene>
<name>A0A3P7NIP8_DIBLA</name>
<evidence type="ECO:0000313" key="8">
    <source>
        <dbReference type="EMBL" id="VDN36973.1"/>
    </source>
</evidence>
<dbReference type="EC" id="2.3.2.26" evidence="2"/>
<sequence>METPEMFHMVGALCGLAIYNSIIVDLNFPLAMFKKLLGQQPTLEDLKELDPVVGKSLQQLLEYEEPDLDEVFALNFEVVFDKYGEICHVPLVENGASIPVNQANKQLYVEKYVDYRFNKSCDEQYKAFHRGFHLVCSGFALKMFRPLELQVTNLSLSLSLLAPSPLSLSRLQ</sequence>
<dbReference type="PANTHER" id="PTHR45700">
    <property type="entry name" value="UBIQUITIN-PROTEIN LIGASE E3C"/>
    <property type="match status" value="1"/>
</dbReference>
<evidence type="ECO:0000313" key="9">
    <source>
        <dbReference type="Proteomes" id="UP000281553"/>
    </source>
</evidence>
<keyword evidence="6" id="KW-0812">Transmembrane</keyword>
<dbReference type="PROSITE" id="PS50237">
    <property type="entry name" value="HECT"/>
    <property type="match status" value="1"/>
</dbReference>
<dbReference type="InterPro" id="IPR035983">
    <property type="entry name" value="Hect_E3_ubiquitin_ligase"/>
</dbReference>
<dbReference type="GO" id="GO:0000209">
    <property type="term" value="P:protein polyubiquitination"/>
    <property type="evidence" value="ECO:0007669"/>
    <property type="project" value="InterPro"/>
</dbReference>
<evidence type="ECO:0000256" key="4">
    <source>
        <dbReference type="ARBA" id="ARBA00022786"/>
    </source>
</evidence>
<keyword evidence="6" id="KW-0472">Membrane</keyword>
<dbReference type="Gene3D" id="3.30.2160.10">
    <property type="entry name" value="Hect, E3 ligase catalytic domain"/>
    <property type="match status" value="1"/>
</dbReference>
<dbReference type="SUPFAM" id="SSF56204">
    <property type="entry name" value="Hect, E3 ligase catalytic domain"/>
    <property type="match status" value="1"/>
</dbReference>
<evidence type="ECO:0000256" key="6">
    <source>
        <dbReference type="SAM" id="Phobius"/>
    </source>
</evidence>
<comment type="catalytic activity">
    <reaction evidence="1">
        <text>S-ubiquitinyl-[E2 ubiquitin-conjugating enzyme]-L-cysteine + [acceptor protein]-L-lysine = [E2 ubiquitin-conjugating enzyme]-L-cysteine + N(6)-ubiquitinyl-[acceptor protein]-L-lysine.</text>
        <dbReference type="EC" id="2.3.2.26"/>
    </reaction>
</comment>
<protein>
    <recommendedName>
        <fullName evidence="2">HECT-type E3 ubiquitin transferase</fullName>
        <ecNumber evidence="2">2.3.2.26</ecNumber>
    </recommendedName>
</protein>
<dbReference type="FunFam" id="3.30.2160.10:FF:000004">
    <property type="entry name" value="probable E3 ubiquitin-protein ligase HERC4 isoform X1"/>
    <property type="match status" value="1"/>
</dbReference>
<evidence type="ECO:0000256" key="2">
    <source>
        <dbReference type="ARBA" id="ARBA00012485"/>
    </source>
</evidence>
<evidence type="ECO:0000256" key="1">
    <source>
        <dbReference type="ARBA" id="ARBA00000885"/>
    </source>
</evidence>
<keyword evidence="6" id="KW-1133">Transmembrane helix</keyword>
<dbReference type="EMBL" id="UYRU01089930">
    <property type="protein sequence ID" value="VDN36973.1"/>
    <property type="molecule type" value="Genomic_DNA"/>
</dbReference>
<dbReference type="Pfam" id="PF00632">
    <property type="entry name" value="HECT"/>
    <property type="match status" value="1"/>
</dbReference>
<keyword evidence="3" id="KW-0808">Transferase</keyword>
<keyword evidence="4 5" id="KW-0833">Ubl conjugation pathway</keyword>
<dbReference type="GO" id="GO:0061630">
    <property type="term" value="F:ubiquitin protein ligase activity"/>
    <property type="evidence" value="ECO:0007669"/>
    <property type="project" value="UniProtKB-EC"/>
</dbReference>
<dbReference type="OrthoDB" id="8068875at2759"/>
<keyword evidence="9" id="KW-1185">Reference proteome</keyword>
<reference evidence="8 9" key="1">
    <citation type="submission" date="2018-11" db="EMBL/GenBank/DDBJ databases">
        <authorList>
            <consortium name="Pathogen Informatics"/>
        </authorList>
    </citation>
    <scope>NUCLEOTIDE SEQUENCE [LARGE SCALE GENOMIC DNA]</scope>
</reference>
<dbReference type="InterPro" id="IPR044611">
    <property type="entry name" value="E3A/B/C-like"/>
</dbReference>
<feature type="transmembrane region" description="Helical" evidence="6">
    <location>
        <begin position="6"/>
        <end position="28"/>
    </location>
</feature>
<dbReference type="Gene3D" id="3.90.1750.10">
    <property type="entry name" value="Hect, E3 ligase catalytic domains"/>
    <property type="match status" value="1"/>
</dbReference>
<organism evidence="8 9">
    <name type="scientific">Dibothriocephalus latus</name>
    <name type="common">Fish tapeworm</name>
    <name type="synonym">Diphyllobothrium latum</name>
    <dbReference type="NCBI Taxonomy" id="60516"/>
    <lineage>
        <taxon>Eukaryota</taxon>
        <taxon>Metazoa</taxon>
        <taxon>Spiralia</taxon>
        <taxon>Lophotrochozoa</taxon>
        <taxon>Platyhelminthes</taxon>
        <taxon>Cestoda</taxon>
        <taxon>Eucestoda</taxon>
        <taxon>Diphyllobothriidea</taxon>
        <taxon>Diphyllobothriidae</taxon>
        <taxon>Dibothriocephalus</taxon>
    </lineage>
</organism>
<evidence type="ECO:0000256" key="3">
    <source>
        <dbReference type="ARBA" id="ARBA00022679"/>
    </source>
</evidence>
<evidence type="ECO:0000259" key="7">
    <source>
        <dbReference type="PROSITE" id="PS50237"/>
    </source>
</evidence>
<accession>A0A3P7NIP8</accession>
<dbReference type="Proteomes" id="UP000281553">
    <property type="component" value="Unassembled WGS sequence"/>
</dbReference>
<comment type="caution">
    <text evidence="5">Lacks conserved residue(s) required for the propagation of feature annotation.</text>
</comment>
<feature type="non-terminal residue" evidence="8">
    <location>
        <position position="172"/>
    </location>
</feature>